<organism evidence="1 2">
    <name type="scientific">Kordiimonas lacus</name>
    <dbReference type="NCBI Taxonomy" id="637679"/>
    <lineage>
        <taxon>Bacteria</taxon>
        <taxon>Pseudomonadati</taxon>
        <taxon>Pseudomonadota</taxon>
        <taxon>Alphaproteobacteria</taxon>
        <taxon>Kordiimonadales</taxon>
        <taxon>Kordiimonadaceae</taxon>
        <taxon>Kordiimonas</taxon>
    </lineage>
</organism>
<dbReference type="OrthoDB" id="5117987at2"/>
<dbReference type="RefSeq" id="WP_068306169.1">
    <property type="nucleotide sequence ID" value="NZ_FNAK01000002.1"/>
</dbReference>
<accession>A0A1G6WFL8</accession>
<dbReference type="SUPFAM" id="SSF54909">
    <property type="entry name" value="Dimeric alpha+beta barrel"/>
    <property type="match status" value="1"/>
</dbReference>
<dbReference type="Gene3D" id="3.30.70.1060">
    <property type="entry name" value="Dimeric alpha+beta barrel"/>
    <property type="match status" value="1"/>
</dbReference>
<evidence type="ECO:0000313" key="1">
    <source>
        <dbReference type="EMBL" id="SDD64589.1"/>
    </source>
</evidence>
<evidence type="ECO:0000313" key="2">
    <source>
        <dbReference type="Proteomes" id="UP000183685"/>
    </source>
</evidence>
<dbReference type="AlphaFoldDB" id="A0A1G6WFL8"/>
<gene>
    <name evidence="1" type="ORF">SAMN04488071_1089</name>
</gene>
<name>A0A1G6WFL8_9PROT</name>
<dbReference type="InterPro" id="IPR011008">
    <property type="entry name" value="Dimeric_a/b-barrel"/>
</dbReference>
<protein>
    <submittedName>
        <fullName evidence="1">Uncharacterized conserved protein</fullName>
    </submittedName>
</protein>
<dbReference type="EMBL" id="FNAK01000002">
    <property type="protein sequence ID" value="SDD64589.1"/>
    <property type="molecule type" value="Genomic_DNA"/>
</dbReference>
<proteinExistence type="predicted"/>
<keyword evidence="2" id="KW-1185">Reference proteome</keyword>
<sequence>MPKFVFAYHGGPSSMTEEEGKAHMASWMDWMVGLGEAVLDRGHAVGKSHTVTGDGAVEGGGVNPISGYTLVQAVDMDAALKMAAVSPHVHVGGTIEVAPVLDMPM</sequence>
<dbReference type="STRING" id="637679.GCA_001550055_02804"/>
<reference evidence="1 2" key="1">
    <citation type="submission" date="2016-10" db="EMBL/GenBank/DDBJ databases">
        <authorList>
            <person name="de Groot N.N."/>
        </authorList>
    </citation>
    <scope>NUCLEOTIDE SEQUENCE [LARGE SCALE GENOMIC DNA]</scope>
    <source>
        <strain evidence="1 2">CGMCC 1.9109</strain>
    </source>
</reference>
<dbReference type="Proteomes" id="UP000183685">
    <property type="component" value="Unassembled WGS sequence"/>
</dbReference>